<dbReference type="GO" id="GO:0000149">
    <property type="term" value="F:SNARE binding"/>
    <property type="evidence" value="ECO:0007669"/>
    <property type="project" value="TreeGrafter"/>
</dbReference>
<evidence type="ECO:0000313" key="3">
    <source>
        <dbReference type="EMBL" id="KAA0190427.1"/>
    </source>
</evidence>
<dbReference type="GO" id="GO:0030276">
    <property type="term" value="F:clathrin binding"/>
    <property type="evidence" value="ECO:0007669"/>
    <property type="project" value="TreeGrafter"/>
</dbReference>
<protein>
    <submittedName>
        <fullName evidence="3">Synaptotagmin-2</fullName>
    </submittedName>
</protein>
<keyword evidence="4" id="KW-1185">Reference proteome</keyword>
<dbReference type="Pfam" id="PF00168">
    <property type="entry name" value="C2"/>
    <property type="match status" value="2"/>
</dbReference>
<evidence type="ECO:0000313" key="4">
    <source>
        <dbReference type="Proteomes" id="UP000728185"/>
    </source>
</evidence>
<dbReference type="EMBL" id="LUCM01007090">
    <property type="protein sequence ID" value="KAA0190427.1"/>
    <property type="molecule type" value="Genomic_DNA"/>
</dbReference>
<evidence type="ECO:0000259" key="2">
    <source>
        <dbReference type="PROSITE" id="PS50004"/>
    </source>
</evidence>
<proteinExistence type="predicted"/>
<keyword evidence="1" id="KW-0472">Membrane</keyword>
<evidence type="ECO:0000256" key="1">
    <source>
        <dbReference type="SAM" id="Phobius"/>
    </source>
</evidence>
<dbReference type="GO" id="GO:0030672">
    <property type="term" value="C:synaptic vesicle membrane"/>
    <property type="evidence" value="ECO:0007669"/>
    <property type="project" value="TreeGrafter"/>
</dbReference>
<dbReference type="OrthoDB" id="10259057at2759"/>
<keyword evidence="1" id="KW-1133">Transmembrane helix</keyword>
<name>A0A8E0RR17_9TREM</name>
<feature type="transmembrane region" description="Helical" evidence="1">
    <location>
        <begin position="26"/>
        <end position="55"/>
    </location>
</feature>
<keyword evidence="1" id="KW-0812">Transmembrane</keyword>
<dbReference type="GO" id="GO:0048488">
    <property type="term" value="P:synaptic vesicle endocytosis"/>
    <property type="evidence" value="ECO:0007669"/>
    <property type="project" value="TreeGrafter"/>
</dbReference>
<dbReference type="AlphaFoldDB" id="A0A8E0RR17"/>
<sequence>MPPVNHTLEDVPFLRNLAATFRVTSIPLAIFLLILVCIACITAVVLIILCIRSCLRRVYMTKPKRKRLKTAYLEDILDPVVEPGMSGLLTYALEYEVSSKSLRVIVMEAKNLAPPDETKSLDAYASVQLVKRSGSKWVPCGPRHKSEVQRHTTVPKWHYSCSYSLTENELKNSMIIIEVFDYDNLGQDRNVGRVEVVVDEIDMEEYVGTTYEKTVALKPGSPKYKGIGEICIGMAYLSNPGCVEVFVYEVRRLEIGHLISPGKDVISVQIELKYKKRTLGTFETKTKVDTINPYFNEKVVFNIKPKYLSEASVVCSLKKRGTLGRQTVLAQSVIGPQSPLNTGVKQWDEMRLHTPRTHVMWHVLVPRGAEFEP</sequence>
<dbReference type="Gene3D" id="2.60.40.150">
    <property type="entry name" value="C2 domain"/>
    <property type="match status" value="2"/>
</dbReference>
<dbReference type="GO" id="GO:0048791">
    <property type="term" value="P:calcium ion-regulated exocytosis of neurotransmitter"/>
    <property type="evidence" value="ECO:0007669"/>
    <property type="project" value="TreeGrafter"/>
</dbReference>
<dbReference type="GO" id="GO:0005886">
    <property type="term" value="C:plasma membrane"/>
    <property type="evidence" value="ECO:0007669"/>
    <property type="project" value="TreeGrafter"/>
</dbReference>
<feature type="domain" description="C2" evidence="2">
    <location>
        <begin position="226"/>
        <end position="351"/>
    </location>
</feature>
<reference evidence="3" key="1">
    <citation type="submission" date="2019-05" db="EMBL/GenBank/DDBJ databases">
        <title>Annotation for the trematode Fasciolopsis buski.</title>
        <authorList>
            <person name="Choi Y.-J."/>
        </authorList>
    </citation>
    <scope>NUCLEOTIDE SEQUENCE</scope>
    <source>
        <strain evidence="3">HT</strain>
        <tissue evidence="3">Whole worm</tissue>
    </source>
</reference>
<dbReference type="GO" id="GO:0005544">
    <property type="term" value="F:calcium-dependent phospholipid binding"/>
    <property type="evidence" value="ECO:0007669"/>
    <property type="project" value="TreeGrafter"/>
</dbReference>
<feature type="domain" description="C2" evidence="2">
    <location>
        <begin position="85"/>
        <end position="211"/>
    </location>
</feature>
<dbReference type="InterPro" id="IPR000008">
    <property type="entry name" value="C2_dom"/>
</dbReference>
<dbReference type="GO" id="GO:0005509">
    <property type="term" value="F:calcium ion binding"/>
    <property type="evidence" value="ECO:0007669"/>
    <property type="project" value="TreeGrafter"/>
</dbReference>
<dbReference type="GO" id="GO:0031045">
    <property type="term" value="C:dense core granule"/>
    <property type="evidence" value="ECO:0007669"/>
    <property type="project" value="TreeGrafter"/>
</dbReference>
<dbReference type="SMART" id="SM00239">
    <property type="entry name" value="C2"/>
    <property type="match status" value="2"/>
</dbReference>
<dbReference type="PANTHER" id="PTHR10024">
    <property type="entry name" value="SYNAPTOTAGMIN"/>
    <property type="match status" value="1"/>
</dbReference>
<accession>A0A8E0RR17</accession>
<dbReference type="SUPFAM" id="SSF49562">
    <property type="entry name" value="C2 domain (Calcium/lipid-binding domain, CaLB)"/>
    <property type="match status" value="2"/>
</dbReference>
<gene>
    <name evidence="3" type="ORF">FBUS_02455</name>
</gene>
<comment type="caution">
    <text evidence="3">The sequence shown here is derived from an EMBL/GenBank/DDBJ whole genome shotgun (WGS) entry which is preliminary data.</text>
</comment>
<dbReference type="PROSITE" id="PS50004">
    <property type="entry name" value="C2"/>
    <property type="match status" value="2"/>
</dbReference>
<organism evidence="3 4">
    <name type="scientific">Fasciolopsis buskii</name>
    <dbReference type="NCBI Taxonomy" id="27845"/>
    <lineage>
        <taxon>Eukaryota</taxon>
        <taxon>Metazoa</taxon>
        <taxon>Spiralia</taxon>
        <taxon>Lophotrochozoa</taxon>
        <taxon>Platyhelminthes</taxon>
        <taxon>Trematoda</taxon>
        <taxon>Digenea</taxon>
        <taxon>Plagiorchiida</taxon>
        <taxon>Echinostomata</taxon>
        <taxon>Echinostomatoidea</taxon>
        <taxon>Fasciolidae</taxon>
        <taxon>Fasciolopsis</taxon>
    </lineage>
</organism>
<dbReference type="CDD" id="cd00030">
    <property type="entry name" value="C2"/>
    <property type="match status" value="1"/>
</dbReference>
<dbReference type="InterPro" id="IPR035892">
    <property type="entry name" value="C2_domain_sf"/>
</dbReference>
<dbReference type="GO" id="GO:0001786">
    <property type="term" value="F:phosphatidylserine binding"/>
    <property type="evidence" value="ECO:0007669"/>
    <property type="project" value="TreeGrafter"/>
</dbReference>
<dbReference type="GO" id="GO:0030424">
    <property type="term" value="C:axon"/>
    <property type="evidence" value="ECO:0007669"/>
    <property type="project" value="TreeGrafter"/>
</dbReference>
<dbReference type="Proteomes" id="UP000728185">
    <property type="component" value="Unassembled WGS sequence"/>
</dbReference>
<dbReference type="PANTHER" id="PTHR10024:SF250">
    <property type="entry name" value="SYNAPTOTAGMIN-13"/>
    <property type="match status" value="1"/>
</dbReference>